<dbReference type="Proteomes" id="UP000229344">
    <property type="component" value="Unassembled WGS sequence"/>
</dbReference>
<accession>A0A2H0UEC6</accession>
<feature type="transmembrane region" description="Helical" evidence="2">
    <location>
        <begin position="12"/>
        <end position="31"/>
    </location>
</feature>
<evidence type="ECO:0000313" key="4">
    <source>
        <dbReference type="Proteomes" id="UP000229344"/>
    </source>
</evidence>
<evidence type="ECO:0000313" key="3">
    <source>
        <dbReference type="EMBL" id="PIR84778.1"/>
    </source>
</evidence>
<protein>
    <recommendedName>
        <fullName evidence="5">Septum formation initiator</fullName>
    </recommendedName>
</protein>
<name>A0A2H0UEC6_9BACT</name>
<dbReference type="Pfam" id="PF04977">
    <property type="entry name" value="DivIC"/>
    <property type="match status" value="1"/>
</dbReference>
<proteinExistence type="predicted"/>
<evidence type="ECO:0000256" key="2">
    <source>
        <dbReference type="SAM" id="Phobius"/>
    </source>
</evidence>
<reference evidence="4" key="1">
    <citation type="submission" date="2017-09" db="EMBL/GenBank/DDBJ databases">
        <title>Depth-based differentiation of microbial function through sediment-hosted aquifers and enrichment of novel symbionts in the deep terrestrial subsurface.</title>
        <authorList>
            <person name="Probst A.J."/>
            <person name="Ladd B."/>
            <person name="Jarett J.K."/>
            <person name="Geller-Mcgrath D.E."/>
            <person name="Sieber C.M.K."/>
            <person name="Emerson J.B."/>
            <person name="Anantharaman K."/>
            <person name="Thomas B.C."/>
            <person name="Malmstrom R."/>
            <person name="Stieglmeier M."/>
            <person name="Klingl A."/>
            <person name="Woyke T."/>
            <person name="Ryan C.M."/>
            <person name="Banfield J.F."/>
        </authorList>
    </citation>
    <scope>NUCLEOTIDE SEQUENCE [LARGE SCALE GENOMIC DNA]</scope>
</reference>
<keyword evidence="2" id="KW-1133">Transmembrane helix</keyword>
<keyword evidence="2" id="KW-0812">Transmembrane</keyword>
<dbReference type="EMBL" id="PFBI01000004">
    <property type="protein sequence ID" value="PIR84778.1"/>
    <property type="molecule type" value="Genomic_DNA"/>
</dbReference>
<feature type="coiled-coil region" evidence="1">
    <location>
        <begin position="41"/>
        <end position="75"/>
    </location>
</feature>
<dbReference type="AlphaFoldDB" id="A0A2H0UEC6"/>
<sequence length="131" mass="15248">MFDFYEKRKIRGLLYSKVTIAILVILIFLLGKSVFERFTVAQEIDQKREEKTAELASLSERAATLEGKVEYLKKDRGKEEELRNRFDAAKEGEQVVIIVDNAEKKNVDASQSNNSDTLTAPHWYNVFLFWR</sequence>
<evidence type="ECO:0000256" key="1">
    <source>
        <dbReference type="SAM" id="Coils"/>
    </source>
</evidence>
<gene>
    <name evidence="3" type="ORF">COU16_01155</name>
</gene>
<keyword evidence="2" id="KW-0472">Membrane</keyword>
<organism evidence="3 4">
    <name type="scientific">Candidatus Kaiserbacteria bacterium CG10_big_fil_rev_8_21_14_0_10_47_16</name>
    <dbReference type="NCBI Taxonomy" id="1974608"/>
    <lineage>
        <taxon>Bacteria</taxon>
        <taxon>Candidatus Kaiseribacteriota</taxon>
    </lineage>
</organism>
<keyword evidence="1" id="KW-0175">Coiled coil</keyword>
<evidence type="ECO:0008006" key="5">
    <source>
        <dbReference type="Google" id="ProtNLM"/>
    </source>
</evidence>
<dbReference type="InterPro" id="IPR007060">
    <property type="entry name" value="FtsL/DivIC"/>
</dbReference>
<comment type="caution">
    <text evidence="3">The sequence shown here is derived from an EMBL/GenBank/DDBJ whole genome shotgun (WGS) entry which is preliminary data.</text>
</comment>